<feature type="region of interest" description="Disordered" evidence="5">
    <location>
        <begin position="618"/>
        <end position="700"/>
    </location>
</feature>
<protein>
    <recommendedName>
        <fullName evidence="4">Coronin</fullName>
    </recommendedName>
</protein>
<accession>A0AAW0B7K7</accession>
<dbReference type="GO" id="GO:0007015">
    <property type="term" value="P:actin filament organization"/>
    <property type="evidence" value="ECO:0007669"/>
    <property type="project" value="TreeGrafter"/>
</dbReference>
<dbReference type="AlphaFoldDB" id="A0AAW0B7K7"/>
<feature type="repeat" description="WD" evidence="3">
    <location>
        <begin position="289"/>
        <end position="325"/>
    </location>
</feature>
<dbReference type="Proteomes" id="UP001383192">
    <property type="component" value="Unassembled WGS sequence"/>
</dbReference>
<dbReference type="InterPro" id="IPR036322">
    <property type="entry name" value="WD40_repeat_dom_sf"/>
</dbReference>
<dbReference type="GO" id="GO:0051015">
    <property type="term" value="F:actin filament binding"/>
    <property type="evidence" value="ECO:0007669"/>
    <property type="project" value="TreeGrafter"/>
</dbReference>
<dbReference type="EMBL" id="JAYKXP010000162">
    <property type="protein sequence ID" value="KAK7021799.1"/>
    <property type="molecule type" value="Genomic_DNA"/>
</dbReference>
<dbReference type="PANTHER" id="PTHR10856:SF0">
    <property type="entry name" value="CORONIN"/>
    <property type="match status" value="1"/>
</dbReference>
<feature type="compositionally biased region" description="Pro residues" evidence="5">
    <location>
        <begin position="625"/>
        <end position="639"/>
    </location>
</feature>
<dbReference type="PANTHER" id="PTHR10856">
    <property type="entry name" value="CORONIN"/>
    <property type="match status" value="1"/>
</dbReference>
<feature type="repeat" description="WD" evidence="3">
    <location>
        <begin position="347"/>
        <end position="389"/>
    </location>
</feature>
<dbReference type="InterPro" id="IPR015505">
    <property type="entry name" value="Coronin"/>
</dbReference>
<evidence type="ECO:0000313" key="8">
    <source>
        <dbReference type="Proteomes" id="UP001383192"/>
    </source>
</evidence>
<dbReference type="InterPro" id="IPR015048">
    <property type="entry name" value="DUF1899"/>
</dbReference>
<dbReference type="SMART" id="SM01167">
    <property type="entry name" value="DUF1900"/>
    <property type="match status" value="1"/>
</dbReference>
<sequence length="742" mass="79886">MGHSTKLHTPTQTPGDIFSDQLRHDISANLTDVLARSNVGPIIEWALLYYGVPVAEHRMHLLVPNDHLETAYQVLLASGFKDSPLPLLPVFSSLDPNIHWEELGSPAYRITGNLYNRNKPVTILLQNYSAAASTFDEADPDSFEQCAGLAVPPQLLLGKSFLKALFNLPSCGSRVREMLKVWCGSVKLTGYTPLGTNAMRGMPGVDEAMSLYWERGHVFGQPSKKEHGIENVKVTNSAWDTNVISASGQYLSVNWNASGGGAFAILPLPSPFQPIPGFPHKLPDSLPLARSHTAPVLDTDWSPHNDSLVASGGEDGKVMIWKVESSAFEGWGQEGWVPKDFDPVWRIDASPRKIGQVLFHPTAANVLASASGEHTVKLWDLARTEEARSVLSGHGDAIQSLAFNSTGTLLATTCRDRKLRLFDPRAGGEAVRVTDGHGGIKGARVIWMGDLDKIATTGFSKMSERQVGIWETGGLTNVKMMPIDQSAGVVMPFWSDNGILFLAGKGDGNIRYYEYVADNDSLPALDEYKSTEPQRGMCFLPRRALNVADNEIARAYKISGSYIEPIAFIVPRRADSFQSDIFPPALSIEPSLSAAEFFSGKQAPRNLVNLDSGKTFAASGQPAAAPAPAPTPAAAPPAQTPVYASTPTSSAPPPSAVPPPAAISKSASAPPAQPAAVPEPVQAKTEPSRSSSGDETLALRQENAQLKSELREARELIRNLELQVEAQRANARKAAQALMDSA</sequence>
<evidence type="ECO:0000256" key="3">
    <source>
        <dbReference type="PROSITE-ProRule" id="PRU00221"/>
    </source>
</evidence>
<evidence type="ECO:0000256" key="5">
    <source>
        <dbReference type="SAM" id="MobiDB-lite"/>
    </source>
</evidence>
<feature type="compositionally biased region" description="Pro residues" evidence="5">
    <location>
        <begin position="650"/>
        <end position="661"/>
    </location>
</feature>
<feature type="compositionally biased region" description="Low complexity" evidence="5">
    <location>
        <begin position="662"/>
        <end position="683"/>
    </location>
</feature>
<evidence type="ECO:0000259" key="6">
    <source>
        <dbReference type="SMART" id="SM01166"/>
    </source>
</evidence>
<gene>
    <name evidence="7" type="primary">CRN1</name>
    <name evidence="7" type="ORF">VNI00_017243</name>
</gene>
<feature type="compositionally biased region" description="Low complexity" evidence="5">
    <location>
        <begin position="640"/>
        <end position="649"/>
    </location>
</feature>
<dbReference type="Gene3D" id="2.130.10.10">
    <property type="entry name" value="YVTN repeat-like/Quinoprotein amine dehydrogenase"/>
    <property type="match status" value="1"/>
</dbReference>
<name>A0AAW0B7K7_9AGAR</name>
<keyword evidence="2 4" id="KW-0677">Repeat</keyword>
<organism evidence="7 8">
    <name type="scientific">Paramarasmius palmivorus</name>
    <dbReference type="NCBI Taxonomy" id="297713"/>
    <lineage>
        <taxon>Eukaryota</taxon>
        <taxon>Fungi</taxon>
        <taxon>Dikarya</taxon>
        <taxon>Basidiomycota</taxon>
        <taxon>Agaricomycotina</taxon>
        <taxon>Agaricomycetes</taxon>
        <taxon>Agaricomycetidae</taxon>
        <taxon>Agaricales</taxon>
        <taxon>Marasmiineae</taxon>
        <taxon>Marasmiaceae</taxon>
        <taxon>Paramarasmius</taxon>
    </lineage>
</organism>
<dbReference type="SMART" id="SM01166">
    <property type="entry name" value="DUF1899"/>
    <property type="match status" value="1"/>
</dbReference>
<keyword evidence="8" id="KW-1185">Reference proteome</keyword>
<dbReference type="Pfam" id="PF00400">
    <property type="entry name" value="WD40"/>
    <property type="match status" value="2"/>
</dbReference>
<dbReference type="Pfam" id="PF08953">
    <property type="entry name" value="DUF1899"/>
    <property type="match status" value="1"/>
</dbReference>
<proteinExistence type="inferred from homology"/>
<keyword evidence="1 3" id="KW-0853">WD repeat</keyword>
<dbReference type="PROSITE" id="PS50082">
    <property type="entry name" value="WD_REPEATS_2"/>
    <property type="match status" value="3"/>
</dbReference>
<comment type="caution">
    <text evidence="7">The sequence shown here is derived from an EMBL/GenBank/DDBJ whole genome shotgun (WGS) entry which is preliminary data.</text>
</comment>
<dbReference type="PROSITE" id="PS50294">
    <property type="entry name" value="WD_REPEATS_REGION"/>
    <property type="match status" value="2"/>
</dbReference>
<evidence type="ECO:0000256" key="2">
    <source>
        <dbReference type="ARBA" id="ARBA00022737"/>
    </source>
</evidence>
<evidence type="ECO:0000256" key="1">
    <source>
        <dbReference type="ARBA" id="ARBA00022574"/>
    </source>
</evidence>
<evidence type="ECO:0000256" key="4">
    <source>
        <dbReference type="RuleBase" id="RU280818"/>
    </source>
</evidence>
<dbReference type="InterPro" id="IPR001680">
    <property type="entry name" value="WD40_rpt"/>
</dbReference>
<comment type="similarity">
    <text evidence="4">Belongs to the WD repeat coronin family.</text>
</comment>
<feature type="repeat" description="WD" evidence="3">
    <location>
        <begin position="391"/>
        <end position="423"/>
    </location>
</feature>
<dbReference type="Pfam" id="PF16300">
    <property type="entry name" value="WD40_4"/>
    <property type="match status" value="1"/>
</dbReference>
<dbReference type="SMART" id="SM00320">
    <property type="entry name" value="WD40"/>
    <property type="match status" value="3"/>
</dbReference>
<dbReference type="InterPro" id="IPR015943">
    <property type="entry name" value="WD40/YVTN_repeat-like_dom_sf"/>
</dbReference>
<evidence type="ECO:0000313" key="7">
    <source>
        <dbReference type="EMBL" id="KAK7021799.1"/>
    </source>
</evidence>
<dbReference type="SUPFAM" id="SSF50978">
    <property type="entry name" value="WD40 repeat-like"/>
    <property type="match status" value="1"/>
</dbReference>
<feature type="domain" description="DUF1899" evidence="6">
    <location>
        <begin position="215"/>
        <end position="272"/>
    </location>
</feature>
<reference evidence="7 8" key="1">
    <citation type="submission" date="2024-01" db="EMBL/GenBank/DDBJ databases">
        <title>A draft genome for a cacao thread blight-causing isolate of Paramarasmius palmivorus.</title>
        <authorList>
            <person name="Baruah I.K."/>
            <person name="Bukari Y."/>
            <person name="Amoako-Attah I."/>
            <person name="Meinhardt L.W."/>
            <person name="Bailey B.A."/>
            <person name="Cohen S.P."/>
        </authorList>
    </citation>
    <scope>NUCLEOTIDE SEQUENCE [LARGE SCALE GENOMIC DNA]</scope>
    <source>
        <strain evidence="7 8">GH-12</strain>
    </source>
</reference>